<sequence length="352" mass="39423">MPSATAFILLLVPTVQTYLLYSESYKVMKGQYSYYYYAEVREVAEYKWVTYQEGKEVQAAGCEISPGIGVLYGYTFTAGDFIYKCERATEYMSKMVPVACIFKGRELLPMDRVPHGYFMYSCSKRDQILVFEAAACLGDQGEQYGRWQKFKRGNVMYQCSPEGDRLIQKAVGCVINGIEVDVHRAVIVGNLWYKCARTGIAGIRVQLMGCASQDGKLVDVGRTFRIGDFVYKCKARGSSIEIVLAGCVGLEMGQSKDFGFNTHWFARNVGPMGYVMTCIGNERQAAQEVSHCFVNEGYGRKIISVGCGSTYGLNKVFTCRKLLDGNIESKLETLPVGRSAFDVIARQRVRFC</sequence>
<feature type="domain" description="Abnormal cell migration protein 18-like fibronectin type I" evidence="2">
    <location>
        <begin position="171"/>
        <end position="238"/>
    </location>
</feature>
<evidence type="ECO:0000313" key="4">
    <source>
        <dbReference type="Proteomes" id="UP000030665"/>
    </source>
</evidence>
<reference evidence="3" key="2">
    <citation type="submission" date="2014-03" db="EMBL/GenBank/DDBJ databases">
        <title>The whipworm genome and dual-species transcriptomics of an intimate host-pathogen interaction.</title>
        <authorList>
            <person name="Foth B.J."/>
            <person name="Tsai I.J."/>
            <person name="Reid A.J."/>
            <person name="Bancroft A.J."/>
            <person name="Nichol S."/>
            <person name="Tracey A."/>
            <person name="Holroyd N."/>
            <person name="Cotton J.A."/>
            <person name="Stanley E.J."/>
            <person name="Zarowiecki M."/>
            <person name="Liu J.Z."/>
            <person name="Huckvale T."/>
            <person name="Cooper P.J."/>
            <person name="Grencis R.K."/>
            <person name="Berriman M."/>
        </authorList>
    </citation>
    <scope>NUCLEOTIDE SEQUENCE [LARGE SCALE GENOMIC DNA]</scope>
</reference>
<feature type="signal peptide" evidence="1">
    <location>
        <begin position="1"/>
        <end position="17"/>
    </location>
</feature>
<dbReference type="Proteomes" id="UP000030665">
    <property type="component" value="Unassembled WGS sequence"/>
</dbReference>
<keyword evidence="1" id="KW-0732">Signal</keyword>
<keyword evidence="4" id="KW-1185">Reference proteome</keyword>
<evidence type="ECO:0000313" key="3">
    <source>
        <dbReference type="EMBL" id="CDW53248.1"/>
    </source>
</evidence>
<feature type="chain" id="PRO_5001728235" description="Abnormal cell migration protein 18-like fibronectin type I domain-containing protein" evidence="1">
    <location>
        <begin position="18"/>
        <end position="352"/>
    </location>
</feature>
<proteinExistence type="predicted"/>
<gene>
    <name evidence="3" type="ORF">TTRE_0000151201</name>
</gene>
<organism evidence="3 4">
    <name type="scientific">Trichuris trichiura</name>
    <name type="common">Whipworm</name>
    <name type="synonym">Trichocephalus trichiurus</name>
    <dbReference type="NCBI Taxonomy" id="36087"/>
    <lineage>
        <taxon>Eukaryota</taxon>
        <taxon>Metazoa</taxon>
        <taxon>Ecdysozoa</taxon>
        <taxon>Nematoda</taxon>
        <taxon>Enoplea</taxon>
        <taxon>Dorylaimia</taxon>
        <taxon>Trichinellida</taxon>
        <taxon>Trichuridae</taxon>
        <taxon>Trichuris</taxon>
    </lineage>
</organism>
<reference evidence="3" key="1">
    <citation type="submission" date="2014-01" db="EMBL/GenBank/DDBJ databases">
        <authorList>
            <person name="Aslett M."/>
        </authorList>
    </citation>
    <scope>NUCLEOTIDE SEQUENCE</scope>
</reference>
<dbReference type="InterPro" id="IPR055119">
    <property type="entry name" value="Mig18_Fn1"/>
</dbReference>
<evidence type="ECO:0000259" key="2">
    <source>
        <dbReference type="Pfam" id="PF23003"/>
    </source>
</evidence>
<protein>
    <recommendedName>
        <fullName evidence="2">Abnormal cell migration protein 18-like fibronectin type I domain-containing protein</fullName>
    </recommendedName>
</protein>
<dbReference type="Pfam" id="PF23003">
    <property type="entry name" value="Fn1_2"/>
    <property type="match status" value="2"/>
</dbReference>
<feature type="domain" description="Abnormal cell migration protein 18-like fibronectin type I" evidence="2">
    <location>
        <begin position="98"/>
        <end position="164"/>
    </location>
</feature>
<evidence type="ECO:0000256" key="1">
    <source>
        <dbReference type="SAM" id="SignalP"/>
    </source>
</evidence>
<accession>A0A077Z0M9</accession>
<name>A0A077Z0M9_TRITR</name>
<dbReference type="AlphaFoldDB" id="A0A077Z0M9"/>
<dbReference type="EMBL" id="HG805845">
    <property type="protein sequence ID" value="CDW53248.1"/>
    <property type="molecule type" value="Genomic_DNA"/>
</dbReference>